<name>A0A4T3EZZ0_9SPHN</name>
<keyword evidence="1" id="KW-0472">Membrane</keyword>
<feature type="transmembrane region" description="Helical" evidence="1">
    <location>
        <begin position="76"/>
        <end position="95"/>
    </location>
</feature>
<dbReference type="RefSeq" id="WP_136693380.1">
    <property type="nucleotide sequence ID" value="NZ_SSHH01000002.1"/>
</dbReference>
<dbReference type="EMBL" id="SSHH01000002">
    <property type="protein sequence ID" value="TIX50361.1"/>
    <property type="molecule type" value="Genomic_DNA"/>
</dbReference>
<gene>
    <name evidence="2" type="ORF">E5222_08775</name>
</gene>
<feature type="transmembrane region" description="Helical" evidence="1">
    <location>
        <begin position="43"/>
        <end position="64"/>
    </location>
</feature>
<keyword evidence="1" id="KW-1133">Transmembrane helix</keyword>
<protein>
    <submittedName>
        <fullName evidence="2">Uncharacterized protein</fullName>
    </submittedName>
</protein>
<evidence type="ECO:0000256" key="1">
    <source>
        <dbReference type="SAM" id="Phobius"/>
    </source>
</evidence>
<dbReference type="OrthoDB" id="8777999at2"/>
<accession>A0A4T3EZZ0</accession>
<keyword evidence="3" id="KW-1185">Reference proteome</keyword>
<reference evidence="2 3" key="1">
    <citation type="submission" date="2019-04" db="EMBL/GenBank/DDBJ databases">
        <title>Altererythrobacter aquimixticola sp. nov., isolated from sediment of junction between the ocean and a freshwater spring.</title>
        <authorList>
            <person name="Yoon J.-H."/>
        </authorList>
    </citation>
    <scope>NUCLEOTIDE SEQUENCE [LARGE SCALE GENOMIC DNA]</scope>
    <source>
        <strain evidence="2 3">SSKS-13</strain>
    </source>
</reference>
<evidence type="ECO:0000313" key="3">
    <source>
        <dbReference type="Proteomes" id="UP000309389"/>
    </source>
</evidence>
<feature type="transmembrane region" description="Helical" evidence="1">
    <location>
        <begin position="165"/>
        <end position="183"/>
    </location>
</feature>
<keyword evidence="1" id="KW-0812">Transmembrane</keyword>
<proteinExistence type="predicted"/>
<evidence type="ECO:0000313" key="2">
    <source>
        <dbReference type="EMBL" id="TIX50361.1"/>
    </source>
</evidence>
<dbReference type="Proteomes" id="UP000309389">
    <property type="component" value="Unassembled WGS sequence"/>
</dbReference>
<organism evidence="2 3">
    <name type="scientific">Alteraurantiacibacter aquimixticola</name>
    <dbReference type="NCBI Taxonomy" id="2489173"/>
    <lineage>
        <taxon>Bacteria</taxon>
        <taxon>Pseudomonadati</taxon>
        <taxon>Pseudomonadota</taxon>
        <taxon>Alphaproteobacteria</taxon>
        <taxon>Sphingomonadales</taxon>
        <taxon>Erythrobacteraceae</taxon>
        <taxon>Alteraurantiacibacter</taxon>
    </lineage>
</organism>
<dbReference type="AlphaFoldDB" id="A0A4T3EZZ0"/>
<comment type="caution">
    <text evidence="2">The sequence shown here is derived from an EMBL/GenBank/DDBJ whole genome shotgun (WGS) entry which is preliminary data.</text>
</comment>
<sequence length="203" mass="22696">MMSPEDQARQSWQSSGSAAALPPIEELRGKADKFRRKIRRRNLIEYISGAVVLLGFGWILIFGPLPWTPAVIPAEIVRLGAALVMIGTVFALWQLHKRTAPLDPPADGGRNSVLDYQRAELVRQRDAIDSVLYWYILPFVPGLSVLMLVPLALSPTIGELAWFKVVLKACIVPVSLIGVWWLNKFAARKLQKMIDEIDALRAE</sequence>
<feature type="transmembrane region" description="Helical" evidence="1">
    <location>
        <begin position="132"/>
        <end position="153"/>
    </location>
</feature>